<sequence length="202" mass="22835">MKEPKLKGLVLSGGRSTRMGRDKGSISYHGKSQREYLRELLVPFCQEVFISCNKEQIHDLDGFAVIEDSVEGQGPMIGILSAFQQDPGAAWLTVACDLPFLTQKTVDHLVTHRNASKLATAFHNPETGFPEPLITIWEPEARQSLLDFREAGYLCPRKVLINSDIELLEAVDKEELRNVNHAHEYETVIKKLEERAIFNKAF</sequence>
<dbReference type="EC" id="2.7.7.77" evidence="8"/>
<feature type="binding site" evidence="8">
    <location>
        <position position="97"/>
    </location>
    <ligand>
        <name>Mg(2+)</name>
        <dbReference type="ChEBI" id="CHEBI:18420"/>
    </ligand>
</feature>
<comment type="function">
    <text evidence="8">Transfers a GMP moiety from GTP to Mo-molybdopterin (Mo-MPT) cofactor (Moco or molybdenum cofactor) to form Mo-molybdopterin guanine dinucleotide (Mo-MGD) cofactor.</text>
</comment>
<dbReference type="InterPro" id="IPR025877">
    <property type="entry name" value="MobA-like_NTP_Trfase"/>
</dbReference>
<keyword evidence="3 8" id="KW-0479">Metal-binding</keyword>
<dbReference type="AlphaFoldDB" id="A0A4Q0M410"/>
<keyword evidence="10" id="KW-0548">Nucleotidyltransferase</keyword>
<evidence type="ECO:0000259" key="9">
    <source>
        <dbReference type="Pfam" id="PF12804"/>
    </source>
</evidence>
<dbReference type="GO" id="GO:0005737">
    <property type="term" value="C:cytoplasm"/>
    <property type="evidence" value="ECO:0007669"/>
    <property type="project" value="UniProtKB-SubCell"/>
</dbReference>
<organism evidence="10 11">
    <name type="scientific">Arcticibacter tournemirensis</name>
    <dbReference type="NCBI Taxonomy" id="699437"/>
    <lineage>
        <taxon>Bacteria</taxon>
        <taxon>Pseudomonadati</taxon>
        <taxon>Bacteroidota</taxon>
        <taxon>Sphingobacteriia</taxon>
        <taxon>Sphingobacteriales</taxon>
        <taxon>Sphingobacteriaceae</taxon>
        <taxon>Arcticibacter</taxon>
    </lineage>
</organism>
<accession>A0A4Q0M410</accession>
<dbReference type="InterPro" id="IPR029044">
    <property type="entry name" value="Nucleotide-diphossugar_trans"/>
</dbReference>
<feature type="domain" description="MobA-like NTP transferase" evidence="9">
    <location>
        <begin position="8"/>
        <end position="152"/>
    </location>
</feature>
<feature type="binding site" evidence="8">
    <location>
        <begin position="11"/>
        <end position="13"/>
    </location>
    <ligand>
        <name>GTP</name>
        <dbReference type="ChEBI" id="CHEBI:37565"/>
    </ligand>
</feature>
<comment type="caution">
    <text evidence="10">The sequence shown here is derived from an EMBL/GenBank/DDBJ whole genome shotgun (WGS) entry which is preliminary data.</text>
</comment>
<dbReference type="InterPro" id="IPR013482">
    <property type="entry name" value="Molybde_CF_guanTrfase"/>
</dbReference>
<reference evidence="10 11" key="1">
    <citation type="submission" date="2018-12" db="EMBL/GenBank/DDBJ databases">
        <title>The Draft Genome Sequence of the Soil Bacterium Pedobacter tournemirensis R1.</title>
        <authorList>
            <person name="He J."/>
        </authorList>
    </citation>
    <scope>NUCLEOTIDE SEQUENCE [LARGE SCALE GENOMIC DNA]</scope>
    <source>
        <strain evidence="10 11">R1</strain>
    </source>
</reference>
<evidence type="ECO:0000256" key="1">
    <source>
        <dbReference type="ARBA" id="ARBA00022490"/>
    </source>
</evidence>
<comment type="similarity">
    <text evidence="8">Belongs to the MobA family.</text>
</comment>
<dbReference type="Pfam" id="PF12804">
    <property type="entry name" value="NTP_transf_3"/>
    <property type="match status" value="1"/>
</dbReference>
<feature type="binding site" evidence="8">
    <location>
        <position position="23"/>
    </location>
    <ligand>
        <name>GTP</name>
        <dbReference type="ChEBI" id="CHEBI:37565"/>
    </ligand>
</feature>
<evidence type="ECO:0000256" key="3">
    <source>
        <dbReference type="ARBA" id="ARBA00022723"/>
    </source>
</evidence>
<feature type="binding site" evidence="8">
    <location>
        <position position="68"/>
    </location>
    <ligand>
        <name>GTP</name>
        <dbReference type="ChEBI" id="CHEBI:37565"/>
    </ligand>
</feature>
<keyword evidence="7 8" id="KW-0501">Molybdenum cofactor biosynthesis</keyword>
<name>A0A4Q0M410_9SPHI</name>
<evidence type="ECO:0000256" key="7">
    <source>
        <dbReference type="ARBA" id="ARBA00023150"/>
    </source>
</evidence>
<dbReference type="HAMAP" id="MF_00316">
    <property type="entry name" value="MobA"/>
    <property type="match status" value="1"/>
</dbReference>
<keyword evidence="4 8" id="KW-0547">Nucleotide-binding</keyword>
<dbReference type="Gene3D" id="3.90.550.10">
    <property type="entry name" value="Spore Coat Polysaccharide Biosynthesis Protein SpsA, Chain A"/>
    <property type="match status" value="1"/>
</dbReference>
<protein>
    <recommendedName>
        <fullName evidence="8">Probable molybdenum cofactor guanylyltransferase</fullName>
        <shortName evidence="8">MoCo guanylyltransferase</shortName>
        <ecNumber evidence="8">2.7.7.77</ecNumber>
    </recommendedName>
    <alternativeName>
        <fullName evidence="8">GTP:molybdopterin guanylyltransferase</fullName>
    </alternativeName>
    <alternativeName>
        <fullName evidence="8">Mo-MPT guanylyltransferase</fullName>
    </alternativeName>
    <alternativeName>
        <fullName evidence="8">Molybdopterin guanylyltransferase</fullName>
    </alternativeName>
    <alternativeName>
        <fullName evidence="8">Molybdopterin-guanine dinucleotide synthase</fullName>
        <shortName evidence="8">MGD synthase</shortName>
    </alternativeName>
</protein>
<evidence type="ECO:0000256" key="8">
    <source>
        <dbReference type="HAMAP-Rule" id="MF_00316"/>
    </source>
</evidence>
<keyword evidence="5 8" id="KW-0460">Magnesium</keyword>
<comment type="caution">
    <text evidence="8">Lacks conserved residue(s) required for the propagation of feature annotation.</text>
</comment>
<dbReference type="CDD" id="cd02503">
    <property type="entry name" value="MobA"/>
    <property type="match status" value="1"/>
</dbReference>
<evidence type="ECO:0000256" key="2">
    <source>
        <dbReference type="ARBA" id="ARBA00022679"/>
    </source>
</evidence>
<dbReference type="GO" id="GO:0061603">
    <property type="term" value="F:molybdenum cofactor guanylyltransferase activity"/>
    <property type="evidence" value="ECO:0007669"/>
    <property type="project" value="UniProtKB-EC"/>
</dbReference>
<evidence type="ECO:0000313" key="10">
    <source>
        <dbReference type="EMBL" id="RXF67667.1"/>
    </source>
</evidence>
<evidence type="ECO:0000313" key="11">
    <source>
        <dbReference type="Proteomes" id="UP000290848"/>
    </source>
</evidence>
<dbReference type="GO" id="GO:0046872">
    <property type="term" value="F:metal ion binding"/>
    <property type="evidence" value="ECO:0007669"/>
    <property type="project" value="UniProtKB-KW"/>
</dbReference>
<keyword evidence="1 8" id="KW-0963">Cytoplasm</keyword>
<evidence type="ECO:0000256" key="4">
    <source>
        <dbReference type="ARBA" id="ARBA00022741"/>
    </source>
</evidence>
<comment type="catalytic activity">
    <reaction evidence="8">
        <text>Mo-molybdopterin + GTP + H(+) = Mo-molybdopterin guanine dinucleotide + diphosphate</text>
        <dbReference type="Rhea" id="RHEA:34243"/>
        <dbReference type="ChEBI" id="CHEBI:15378"/>
        <dbReference type="ChEBI" id="CHEBI:33019"/>
        <dbReference type="ChEBI" id="CHEBI:37565"/>
        <dbReference type="ChEBI" id="CHEBI:71302"/>
        <dbReference type="ChEBI" id="CHEBI:71310"/>
        <dbReference type="EC" id="2.7.7.77"/>
    </reaction>
</comment>
<comment type="cofactor">
    <cofactor evidence="8">
        <name>Mg(2+)</name>
        <dbReference type="ChEBI" id="CHEBI:18420"/>
    </cofactor>
</comment>
<dbReference type="PANTHER" id="PTHR19136">
    <property type="entry name" value="MOLYBDENUM COFACTOR GUANYLYLTRANSFERASE"/>
    <property type="match status" value="1"/>
</dbReference>
<feature type="binding site" evidence="8">
    <location>
        <position position="97"/>
    </location>
    <ligand>
        <name>GTP</name>
        <dbReference type="ChEBI" id="CHEBI:37565"/>
    </ligand>
</feature>
<dbReference type="SUPFAM" id="SSF53448">
    <property type="entry name" value="Nucleotide-diphospho-sugar transferases"/>
    <property type="match status" value="1"/>
</dbReference>
<proteinExistence type="inferred from homology"/>
<dbReference type="GO" id="GO:0006777">
    <property type="term" value="P:Mo-molybdopterin cofactor biosynthetic process"/>
    <property type="evidence" value="ECO:0007669"/>
    <property type="project" value="UniProtKB-KW"/>
</dbReference>
<dbReference type="GO" id="GO:0005525">
    <property type="term" value="F:GTP binding"/>
    <property type="evidence" value="ECO:0007669"/>
    <property type="project" value="UniProtKB-UniRule"/>
</dbReference>
<dbReference type="Proteomes" id="UP000290848">
    <property type="component" value="Unassembled WGS sequence"/>
</dbReference>
<keyword evidence="6 8" id="KW-0342">GTP-binding</keyword>
<keyword evidence="2 8" id="KW-0808">Transferase</keyword>
<evidence type="ECO:0000256" key="5">
    <source>
        <dbReference type="ARBA" id="ARBA00022842"/>
    </source>
</evidence>
<comment type="domain">
    <text evidence="8">The N-terminal domain determines nucleotide recognition and specific binding, while the C-terminal domain determines the specific binding to the target protein.</text>
</comment>
<gene>
    <name evidence="8" type="primary">mobA</name>
    <name evidence="10" type="ORF">EKH83_18865</name>
</gene>
<dbReference type="PANTHER" id="PTHR19136:SF81">
    <property type="entry name" value="MOLYBDENUM COFACTOR GUANYLYLTRANSFERASE"/>
    <property type="match status" value="1"/>
</dbReference>
<comment type="subcellular location">
    <subcellularLocation>
        <location evidence="8">Cytoplasm</location>
    </subcellularLocation>
</comment>
<evidence type="ECO:0000256" key="6">
    <source>
        <dbReference type="ARBA" id="ARBA00023134"/>
    </source>
</evidence>
<dbReference type="EMBL" id="RXOC01000016">
    <property type="protein sequence ID" value="RXF67667.1"/>
    <property type="molecule type" value="Genomic_DNA"/>
</dbReference>